<accession>A0ABT5BV43</accession>
<keyword evidence="3" id="KW-1185">Reference proteome</keyword>
<sequence>MDDIRDISHDEARVAELVRSARRVAVLGIKTEAQSDQPAFYVPSYLQGAGVEVIPVPVYYPDVKTILGQQVYRRVADVPGPIDIVDVFRRGQDVTGHLDDLLAARPRAVWLQSGIRNDKVAERLVEAGILVVQDRCLMVEHRRHAGRS</sequence>
<name>A0ABT5BV43_9BACT</name>
<dbReference type="InterPro" id="IPR036291">
    <property type="entry name" value="NAD(P)-bd_dom_sf"/>
</dbReference>
<evidence type="ECO:0000259" key="1">
    <source>
        <dbReference type="SMART" id="SM00881"/>
    </source>
</evidence>
<evidence type="ECO:0000313" key="2">
    <source>
        <dbReference type="EMBL" id="MDC0677399.1"/>
    </source>
</evidence>
<proteinExistence type="predicted"/>
<dbReference type="SUPFAM" id="SSF51735">
    <property type="entry name" value="NAD(P)-binding Rossmann-fold domains"/>
    <property type="match status" value="1"/>
</dbReference>
<dbReference type="InterPro" id="IPR003781">
    <property type="entry name" value="CoA-bd"/>
</dbReference>
<evidence type="ECO:0000313" key="3">
    <source>
        <dbReference type="Proteomes" id="UP001217485"/>
    </source>
</evidence>
<dbReference type="RefSeq" id="WP_272094160.1">
    <property type="nucleotide sequence ID" value="NZ_JAQNDK010000001.1"/>
</dbReference>
<dbReference type="Gene3D" id="3.40.50.720">
    <property type="entry name" value="NAD(P)-binding Rossmann-like Domain"/>
    <property type="match status" value="1"/>
</dbReference>
<reference evidence="2 3" key="1">
    <citation type="submission" date="2023-01" db="EMBL/GenBank/DDBJ databases">
        <title>Minimal conservation of predation-associated metabolite biosynthetic gene clusters underscores biosynthetic potential of Myxococcota including descriptions for ten novel species: Archangium lansinium sp. nov., Myxococcus landrumus sp. nov., Nannocystis bai.</title>
        <authorList>
            <person name="Ahearne A."/>
            <person name="Stevens C."/>
            <person name="Dowd S."/>
        </authorList>
    </citation>
    <scope>NUCLEOTIDE SEQUENCE [LARGE SCALE GENOMIC DNA]</scope>
    <source>
        <strain evidence="2 3">WIWO2</strain>
    </source>
</reference>
<feature type="domain" description="CoA-binding" evidence="1">
    <location>
        <begin position="17"/>
        <end position="115"/>
    </location>
</feature>
<dbReference type="EMBL" id="JAQNDK010000001">
    <property type="protein sequence ID" value="MDC0677399.1"/>
    <property type="molecule type" value="Genomic_DNA"/>
</dbReference>
<dbReference type="PANTHER" id="PTHR33303:SF2">
    <property type="entry name" value="COA-BINDING DOMAIN-CONTAINING PROTEIN"/>
    <property type="match status" value="1"/>
</dbReference>
<dbReference type="SMART" id="SM00881">
    <property type="entry name" value="CoA_binding"/>
    <property type="match status" value="1"/>
</dbReference>
<comment type="caution">
    <text evidence="2">The sequence shown here is derived from an EMBL/GenBank/DDBJ whole genome shotgun (WGS) entry which is preliminary data.</text>
</comment>
<organism evidence="2 3">
    <name type="scientific">Sorangium atrum</name>
    <dbReference type="NCBI Taxonomy" id="2995308"/>
    <lineage>
        <taxon>Bacteria</taxon>
        <taxon>Pseudomonadati</taxon>
        <taxon>Myxococcota</taxon>
        <taxon>Polyangia</taxon>
        <taxon>Polyangiales</taxon>
        <taxon>Polyangiaceae</taxon>
        <taxon>Sorangium</taxon>
    </lineage>
</organism>
<gene>
    <name evidence="2" type="ORF">POL72_06560</name>
</gene>
<protein>
    <submittedName>
        <fullName evidence="2">CoA-binding protein</fullName>
    </submittedName>
</protein>
<dbReference type="PANTHER" id="PTHR33303">
    <property type="entry name" value="CYTOPLASMIC PROTEIN-RELATED"/>
    <property type="match status" value="1"/>
</dbReference>
<dbReference type="Pfam" id="PF13380">
    <property type="entry name" value="CoA_binding_2"/>
    <property type="match status" value="1"/>
</dbReference>
<dbReference type="Proteomes" id="UP001217485">
    <property type="component" value="Unassembled WGS sequence"/>
</dbReference>